<dbReference type="Gene3D" id="3.30.450.380">
    <property type="match status" value="1"/>
</dbReference>
<dbReference type="KEGG" id="pmet:G4Y79_14340"/>
<evidence type="ECO:0000313" key="4">
    <source>
        <dbReference type="EMBL" id="QPC80887.1"/>
    </source>
</evidence>
<dbReference type="EMBL" id="CP062983">
    <property type="protein sequence ID" value="QPC80887.1"/>
    <property type="molecule type" value="Genomic_DNA"/>
</dbReference>
<evidence type="ECO:0000256" key="2">
    <source>
        <dbReference type="SAM" id="MobiDB-lite"/>
    </source>
</evidence>
<dbReference type="InterPro" id="IPR050921">
    <property type="entry name" value="T4SS_GSP_E_ATPase"/>
</dbReference>
<gene>
    <name evidence="4" type="primary">tadA</name>
    <name evidence="4" type="ORF">G4Y79_14340</name>
</gene>
<dbReference type="InterPro" id="IPR027417">
    <property type="entry name" value="P-loop_NTPase"/>
</dbReference>
<evidence type="ECO:0000259" key="3">
    <source>
        <dbReference type="Pfam" id="PF00437"/>
    </source>
</evidence>
<protein>
    <submittedName>
        <fullName evidence="4">Flp pilus assembly complex ATPase component TadA</fullName>
    </submittedName>
</protein>
<keyword evidence="5" id="KW-1185">Reference proteome</keyword>
<name>A0A7S8E5S7_9CHLR</name>
<dbReference type="PANTHER" id="PTHR30486">
    <property type="entry name" value="TWITCHING MOTILITY PROTEIN PILT"/>
    <property type="match status" value="1"/>
</dbReference>
<dbReference type="RefSeq" id="WP_195168962.1">
    <property type="nucleotide sequence ID" value="NZ_CP062983.1"/>
</dbReference>
<organism evidence="4 5">
    <name type="scientific">Phototrophicus methaneseepsis</name>
    <dbReference type="NCBI Taxonomy" id="2710758"/>
    <lineage>
        <taxon>Bacteria</taxon>
        <taxon>Bacillati</taxon>
        <taxon>Chloroflexota</taxon>
        <taxon>Candidatus Thermofontia</taxon>
        <taxon>Phototrophicales</taxon>
        <taxon>Phototrophicaceae</taxon>
        <taxon>Phototrophicus</taxon>
    </lineage>
</organism>
<feature type="domain" description="Bacterial type II secretion system protein E" evidence="3">
    <location>
        <begin position="183"/>
        <end position="328"/>
    </location>
</feature>
<evidence type="ECO:0000313" key="5">
    <source>
        <dbReference type="Proteomes" id="UP000594468"/>
    </source>
</evidence>
<proteinExistence type="inferred from homology"/>
<dbReference type="AlphaFoldDB" id="A0A7S8E5S7"/>
<dbReference type="PANTHER" id="PTHR30486:SF6">
    <property type="entry name" value="TYPE IV PILUS RETRACTATION ATPASE PILT"/>
    <property type="match status" value="1"/>
</dbReference>
<dbReference type="Gene3D" id="3.40.50.300">
    <property type="entry name" value="P-loop containing nucleotide triphosphate hydrolases"/>
    <property type="match status" value="1"/>
</dbReference>
<dbReference type="InterPro" id="IPR001482">
    <property type="entry name" value="T2SS/T4SS_dom"/>
</dbReference>
<evidence type="ECO:0000256" key="1">
    <source>
        <dbReference type="ARBA" id="ARBA00006611"/>
    </source>
</evidence>
<dbReference type="GO" id="GO:0016887">
    <property type="term" value="F:ATP hydrolysis activity"/>
    <property type="evidence" value="ECO:0007669"/>
    <property type="project" value="InterPro"/>
</dbReference>
<dbReference type="Proteomes" id="UP000594468">
    <property type="component" value="Chromosome"/>
</dbReference>
<dbReference type="Pfam" id="PF00437">
    <property type="entry name" value="T2SSE"/>
    <property type="match status" value="1"/>
</dbReference>
<reference evidence="4 5" key="1">
    <citation type="submission" date="2020-02" db="EMBL/GenBank/DDBJ databases">
        <authorList>
            <person name="Zheng R.K."/>
            <person name="Sun C.M."/>
        </authorList>
    </citation>
    <scope>NUCLEOTIDE SEQUENCE [LARGE SCALE GENOMIC DNA]</scope>
    <source>
        <strain evidence="5">rifampicinis</strain>
    </source>
</reference>
<comment type="similarity">
    <text evidence="1">Belongs to the GSP E family.</text>
</comment>
<accession>A0A7S8E5S7</accession>
<dbReference type="SUPFAM" id="SSF52540">
    <property type="entry name" value="P-loop containing nucleoside triphosphate hydrolases"/>
    <property type="match status" value="1"/>
</dbReference>
<sequence length="443" mass="49317">MTDEFPGEMNGSNADDNQGRDYVPPHGRQPKFVPSRTGHAVSLAGLVERVIEEFHIEFEDDSPALLEADTVTKRRTLLRDVAEYIFGIESVQLELTDKASIIQQAYSELFGYGPLDAFFADPAVTTILLEGEEKIALRRGPGAELKAVEPVFDDWHHMRRVMKRLLRHAAAELRDDIPILEVGLSINGRPTSVKVVVPPYTPEFTADIRVHPAQVVTLDDMVRDGMLPDVVARLLRAVAKSPHGFMVVGDTESGKTTLMTAMLAEIGPSSHMHSVEWTGELRLPEGATQHKVQWPVGDEEGVGFAECVQQVLDEEPNALILDEVRADGAEAIAPLLANEVAPRQMWVVRGASDPKRIRSAMGMLARQAGPHQPEAMVQALYERLPFVVVVKRRPDRLEVMEIAEWQPRADAEYPDYVPLVARGWDSLERTSHPIQHPLEDLQE</sequence>
<feature type="region of interest" description="Disordered" evidence="2">
    <location>
        <begin position="1"/>
        <end position="34"/>
    </location>
</feature>